<dbReference type="InterPro" id="IPR019815">
    <property type="entry name" value="Translation_initiation_fac_3_C"/>
</dbReference>
<dbReference type="FunFam" id="3.30.110.10:FF:000001">
    <property type="entry name" value="Translation initiation factor IF-3"/>
    <property type="match status" value="1"/>
</dbReference>
<evidence type="ECO:0000256" key="1">
    <source>
        <dbReference type="ARBA" id="ARBA00005439"/>
    </source>
</evidence>
<dbReference type="GO" id="GO:0003743">
    <property type="term" value="F:translation initiation factor activity"/>
    <property type="evidence" value="ECO:0007669"/>
    <property type="project" value="UniProtKB-UniRule"/>
</dbReference>
<dbReference type="EMBL" id="JACNFK010000024">
    <property type="protein sequence ID" value="MBC8519539.1"/>
    <property type="molecule type" value="Genomic_DNA"/>
</dbReference>
<dbReference type="GO" id="GO:0016020">
    <property type="term" value="C:membrane"/>
    <property type="evidence" value="ECO:0007669"/>
    <property type="project" value="TreeGrafter"/>
</dbReference>
<evidence type="ECO:0000313" key="10">
    <source>
        <dbReference type="Proteomes" id="UP000654401"/>
    </source>
</evidence>
<feature type="domain" description="Translation initiation factor 3 C-terminal" evidence="7">
    <location>
        <begin position="86"/>
        <end position="170"/>
    </location>
</feature>
<evidence type="ECO:0000259" key="8">
    <source>
        <dbReference type="Pfam" id="PF05198"/>
    </source>
</evidence>
<dbReference type="SUPFAM" id="SSF54364">
    <property type="entry name" value="Translation initiation factor IF3, N-terminal domain"/>
    <property type="match status" value="1"/>
</dbReference>
<dbReference type="SUPFAM" id="SSF55200">
    <property type="entry name" value="Translation initiation factor IF3, C-terminal domain"/>
    <property type="match status" value="1"/>
</dbReference>
<dbReference type="PANTHER" id="PTHR10938:SF0">
    <property type="entry name" value="TRANSLATION INITIATION FACTOR IF-3, MITOCHONDRIAL"/>
    <property type="match status" value="1"/>
</dbReference>
<comment type="subunit">
    <text evidence="4 6">Monomer.</text>
</comment>
<organism evidence="9 10">
    <name type="scientific">Candidatus Thiopontia autotrophica</name>
    <dbReference type="NCBI Taxonomy" id="2841688"/>
    <lineage>
        <taxon>Bacteria</taxon>
        <taxon>Pseudomonadati</taxon>
        <taxon>Pseudomonadota</taxon>
        <taxon>Gammaproteobacteria</taxon>
        <taxon>Candidatus Thiopontia</taxon>
    </lineage>
</organism>
<dbReference type="GO" id="GO:0032790">
    <property type="term" value="P:ribosome disassembly"/>
    <property type="evidence" value="ECO:0007669"/>
    <property type="project" value="TreeGrafter"/>
</dbReference>
<dbReference type="FunFam" id="3.10.20.80:FF:000001">
    <property type="entry name" value="Translation initiation factor IF-3"/>
    <property type="match status" value="1"/>
</dbReference>
<keyword evidence="2 4" id="KW-0396">Initiation factor</keyword>
<dbReference type="PROSITE" id="PS00938">
    <property type="entry name" value="IF3"/>
    <property type="match status" value="1"/>
</dbReference>
<dbReference type="Proteomes" id="UP000654401">
    <property type="component" value="Unassembled WGS sequence"/>
</dbReference>
<accession>A0A8J6TN73</accession>
<evidence type="ECO:0000256" key="3">
    <source>
        <dbReference type="ARBA" id="ARBA00022917"/>
    </source>
</evidence>
<comment type="caution">
    <text evidence="9">The sequence shown here is derived from an EMBL/GenBank/DDBJ whole genome shotgun (WGS) entry which is preliminary data.</text>
</comment>
<dbReference type="HAMAP" id="MF_00080">
    <property type="entry name" value="IF_3"/>
    <property type="match status" value="1"/>
</dbReference>
<evidence type="ECO:0000256" key="5">
    <source>
        <dbReference type="NCBIfam" id="TIGR00168"/>
    </source>
</evidence>
<keyword evidence="4" id="KW-0963">Cytoplasm</keyword>
<gene>
    <name evidence="4 9" type="primary">infC</name>
    <name evidence="9" type="ORF">H8D24_03925</name>
</gene>
<protein>
    <recommendedName>
        <fullName evidence="4 5">Translation initiation factor IF-3</fullName>
    </recommendedName>
</protein>
<sequence length="176" mass="20306">MPEKVREHRINEEITTSQLRVFGADQSESVVVSRSEALEMADEAGLDLVEISPKAEPPVCRVMDYGKFLFEESKKKNAAKKKQKKVQVKEIKFRPGTGEGDYQIKLKNLMKFLGQGNKTKITIRYRGREMAHRELGMEMLKRIEKDLEEYGKVEQFPKMEGRQMVMVVGPISKKKK</sequence>
<reference evidence="9 10" key="1">
    <citation type="submission" date="2020-08" db="EMBL/GenBank/DDBJ databases">
        <title>Bridging the membrane lipid divide: bacteria of the FCB group superphylum have the potential to synthesize archaeal ether lipids.</title>
        <authorList>
            <person name="Villanueva L."/>
            <person name="Von Meijenfeldt F.A.B."/>
            <person name="Westbye A.B."/>
            <person name="Yadav S."/>
            <person name="Hopmans E.C."/>
            <person name="Dutilh B.E."/>
            <person name="Sinninghe Damste J.S."/>
        </authorList>
    </citation>
    <scope>NUCLEOTIDE SEQUENCE [LARGE SCALE GENOMIC DNA]</scope>
    <source>
        <strain evidence="9">NIOZ-UU100</strain>
    </source>
</reference>
<dbReference type="InterPro" id="IPR036788">
    <property type="entry name" value="T_IF-3_C_sf"/>
</dbReference>
<dbReference type="GO" id="GO:0005829">
    <property type="term" value="C:cytosol"/>
    <property type="evidence" value="ECO:0007669"/>
    <property type="project" value="TreeGrafter"/>
</dbReference>
<dbReference type="Pfam" id="PF00707">
    <property type="entry name" value="IF3_C"/>
    <property type="match status" value="1"/>
</dbReference>
<evidence type="ECO:0000256" key="4">
    <source>
        <dbReference type="HAMAP-Rule" id="MF_00080"/>
    </source>
</evidence>
<name>A0A8J6TN73_9GAMM</name>
<dbReference type="GO" id="GO:0043022">
    <property type="term" value="F:ribosome binding"/>
    <property type="evidence" value="ECO:0007669"/>
    <property type="project" value="UniProtKB-ARBA"/>
</dbReference>
<keyword evidence="3 4" id="KW-0648">Protein biosynthesis</keyword>
<dbReference type="NCBIfam" id="TIGR00168">
    <property type="entry name" value="infC"/>
    <property type="match status" value="1"/>
</dbReference>
<dbReference type="Pfam" id="PF05198">
    <property type="entry name" value="IF3_N"/>
    <property type="match status" value="1"/>
</dbReference>
<comment type="subcellular location">
    <subcellularLocation>
        <location evidence="4 6">Cytoplasm</location>
    </subcellularLocation>
</comment>
<dbReference type="Gene3D" id="3.10.20.80">
    <property type="entry name" value="Translation initiation factor 3 (IF-3), N-terminal domain"/>
    <property type="match status" value="1"/>
</dbReference>
<dbReference type="InterPro" id="IPR001288">
    <property type="entry name" value="Translation_initiation_fac_3"/>
</dbReference>
<evidence type="ECO:0000256" key="6">
    <source>
        <dbReference type="RuleBase" id="RU000646"/>
    </source>
</evidence>
<proteinExistence type="inferred from homology"/>
<dbReference type="PANTHER" id="PTHR10938">
    <property type="entry name" value="TRANSLATION INITIATION FACTOR IF-3"/>
    <property type="match status" value="1"/>
</dbReference>
<evidence type="ECO:0000313" key="9">
    <source>
        <dbReference type="EMBL" id="MBC8519539.1"/>
    </source>
</evidence>
<dbReference type="InterPro" id="IPR036787">
    <property type="entry name" value="T_IF-3_N_sf"/>
</dbReference>
<dbReference type="InterPro" id="IPR019814">
    <property type="entry name" value="Translation_initiation_fac_3_N"/>
</dbReference>
<comment type="similarity">
    <text evidence="1 4 6">Belongs to the IF-3 family.</text>
</comment>
<evidence type="ECO:0000259" key="7">
    <source>
        <dbReference type="Pfam" id="PF00707"/>
    </source>
</evidence>
<dbReference type="Gene3D" id="3.30.110.10">
    <property type="entry name" value="Translation initiation factor 3 (IF-3), C-terminal domain"/>
    <property type="match status" value="1"/>
</dbReference>
<feature type="domain" description="Translation initiation factor 3 N-terminal" evidence="8">
    <location>
        <begin position="10"/>
        <end position="78"/>
    </location>
</feature>
<evidence type="ECO:0000256" key="2">
    <source>
        <dbReference type="ARBA" id="ARBA00022540"/>
    </source>
</evidence>
<dbReference type="InterPro" id="IPR019813">
    <property type="entry name" value="Translation_initiation_fac3_CS"/>
</dbReference>
<dbReference type="AlphaFoldDB" id="A0A8J6TN73"/>
<comment type="function">
    <text evidence="4 6">IF-3 binds to the 30S ribosomal subunit and shifts the equilibrium between 70S ribosomes and their 50S and 30S subunits in favor of the free subunits, thus enhancing the availability of 30S subunits on which protein synthesis initiation begins.</text>
</comment>